<feature type="region of interest" description="Disordered" evidence="1">
    <location>
        <begin position="295"/>
        <end position="380"/>
    </location>
</feature>
<evidence type="ECO:0000313" key="2">
    <source>
        <dbReference type="EMBL" id="ODO09629.1"/>
    </source>
</evidence>
<reference evidence="2 3" key="1">
    <citation type="submission" date="2016-06" db="EMBL/GenBank/DDBJ databases">
        <title>Evolution of pathogenesis and genome organization in the Tremellales.</title>
        <authorList>
            <person name="Cuomo C."/>
            <person name="Litvintseva A."/>
            <person name="Heitman J."/>
            <person name="Chen Y."/>
            <person name="Sun S."/>
            <person name="Springer D."/>
            <person name="Dromer F."/>
            <person name="Young S."/>
            <person name="Zeng Q."/>
            <person name="Chapman S."/>
            <person name="Gujja S."/>
            <person name="Saif S."/>
            <person name="Birren B."/>
        </authorList>
    </citation>
    <scope>NUCLEOTIDE SEQUENCE [LARGE SCALE GENOMIC DNA]</scope>
    <source>
        <strain evidence="2 3">CBS 6273</strain>
    </source>
</reference>
<dbReference type="EMBL" id="MEKH01000003">
    <property type="protein sequence ID" value="ODO09629.1"/>
    <property type="molecule type" value="Genomic_DNA"/>
</dbReference>
<comment type="caution">
    <text evidence="2">The sequence shown here is derived from an EMBL/GenBank/DDBJ whole genome shotgun (WGS) entry which is preliminary data.</text>
</comment>
<feature type="region of interest" description="Disordered" evidence="1">
    <location>
        <begin position="131"/>
        <end position="259"/>
    </location>
</feature>
<feature type="compositionally biased region" description="Low complexity" evidence="1">
    <location>
        <begin position="333"/>
        <end position="352"/>
    </location>
</feature>
<feature type="region of interest" description="Disordered" evidence="1">
    <location>
        <begin position="1"/>
        <end position="59"/>
    </location>
</feature>
<evidence type="ECO:0000256" key="1">
    <source>
        <dbReference type="SAM" id="MobiDB-lite"/>
    </source>
</evidence>
<organism evidence="2 3">
    <name type="scientific">Cryptococcus amylolentus CBS 6273</name>
    <dbReference type="NCBI Taxonomy" id="1296118"/>
    <lineage>
        <taxon>Eukaryota</taxon>
        <taxon>Fungi</taxon>
        <taxon>Dikarya</taxon>
        <taxon>Basidiomycota</taxon>
        <taxon>Agaricomycotina</taxon>
        <taxon>Tremellomycetes</taxon>
        <taxon>Tremellales</taxon>
        <taxon>Cryptococcaceae</taxon>
        <taxon>Cryptococcus</taxon>
    </lineage>
</organism>
<protein>
    <submittedName>
        <fullName evidence="2">Uncharacterized protein</fullName>
    </submittedName>
</protein>
<feature type="compositionally biased region" description="Polar residues" evidence="1">
    <location>
        <begin position="1"/>
        <end position="20"/>
    </location>
</feature>
<dbReference type="Proteomes" id="UP000095149">
    <property type="component" value="Unassembled WGS sequence"/>
</dbReference>
<feature type="compositionally biased region" description="Polar residues" evidence="1">
    <location>
        <begin position="672"/>
        <end position="686"/>
    </location>
</feature>
<sequence length="829" mass="88833">MSVFSSAFSFQPPSDTNQQQPAPSPSPFTTHPPTFDADQPLSRALSTASIPEEDEEHDELARKAGCATLRHPFPCPFPLTTMYPADMHPSALVDTIIRFYPLHHSTPAPATRRPRPLITYSTSLPYYPPPTSPSRFIPMLPHQQPAPQPQPTSAHSASSLARGASLPPSRRASQDHLRQSRSQSVRNMPAHDPDPGLLTPSPAVNIRGNHPSPSRPKRGALSPLQTLSPLEPLKASPPVCVTDTAGAGPRRASLTRSLSRRESMVENAAAWRRGEEVGGDGRGLFSRLTLVKAPAADKKDERKHTRSKSGSSLMPFNSFASYSDAPATSASGPRRSFAASSFGASPSAHSAGLPMPDAVNRGSAHRVESRSGNGRNVQKDKLFSPEQVVELARSINSPKAALSPLHRAKSARSLRSFGSFDGSPERPQAELEPVEYMQMEDDVLLPFIDRPSEVADLIAHPSNTKLFALLRAAFPKEPARPEWKSLDPAQWRWDEFLLHLTQVPRSEVDDYDWVFKDRQAVRSHSVALWEKLGTCLGCDEALLNAGSEDGSPNTWAGLGLDDDGEQDAPDSHVWIEGLAAEDQTERAHAERQLRDAFGGIVEDEGEAAAAGMTALLGPIGEGNGRQEKGGELTPAQRAGQKDKIDPMGMGLGLGGITESPVDATFGHRKSESCSPTTSTAPRQSRPSFVGLQICTLPSNGHSFSRSPSLTTTSLSASASAHNTSPPSPSLSTTSHLPLYTYDRDPGNPLFPSSFSNLSLEPNLGRRASSTVNGAAGGMFGKGGGGAVPMREDVVGELRRKGLGFGGRKASQAGLSESESFFSFLPFSCL</sequence>
<dbReference type="AlphaFoldDB" id="A0A1E3K962"/>
<accession>A0A1E3K962</accession>
<feature type="region of interest" description="Disordered" evidence="1">
    <location>
        <begin position="699"/>
        <end position="738"/>
    </location>
</feature>
<name>A0A1E3K962_9TREE</name>
<gene>
    <name evidence="2" type="ORF">I350_01840</name>
</gene>
<evidence type="ECO:0000313" key="3">
    <source>
        <dbReference type="Proteomes" id="UP000095149"/>
    </source>
</evidence>
<feature type="region of interest" description="Disordered" evidence="1">
    <location>
        <begin position="618"/>
        <end position="686"/>
    </location>
</feature>
<dbReference type="OrthoDB" id="2591449at2759"/>
<feature type="compositionally biased region" description="Polar residues" evidence="1">
    <location>
        <begin position="308"/>
        <end position="331"/>
    </location>
</feature>
<feature type="compositionally biased region" description="Low complexity" evidence="1">
    <location>
        <begin position="702"/>
        <end position="738"/>
    </location>
</feature>
<proteinExistence type="predicted"/>